<dbReference type="EMBL" id="CAWUPB010001160">
    <property type="protein sequence ID" value="CAK7343086.1"/>
    <property type="molecule type" value="Genomic_DNA"/>
</dbReference>
<evidence type="ECO:0000256" key="2">
    <source>
        <dbReference type="SAM" id="Phobius"/>
    </source>
</evidence>
<sequence length="74" mass="8391">MAYEEERKGEQRREGQRRRVVGAALLTGRNAIYLSANIFTNKPKPSFALLHLHPRKNPTHPNATQTLPINISLT</sequence>
<keyword evidence="2" id="KW-0472">Membrane</keyword>
<feature type="region of interest" description="Disordered" evidence="1">
    <location>
        <begin position="55"/>
        <end position="74"/>
    </location>
</feature>
<name>A0AAV1RZA1_9ROSI</name>
<protein>
    <submittedName>
        <fullName evidence="3">Uncharacterized protein</fullName>
    </submittedName>
</protein>
<dbReference type="Proteomes" id="UP001314170">
    <property type="component" value="Unassembled WGS sequence"/>
</dbReference>
<accession>A0AAV1RZA1</accession>
<evidence type="ECO:0000313" key="4">
    <source>
        <dbReference type="Proteomes" id="UP001314170"/>
    </source>
</evidence>
<comment type="caution">
    <text evidence="3">The sequence shown here is derived from an EMBL/GenBank/DDBJ whole genome shotgun (WGS) entry which is preliminary data.</text>
</comment>
<proteinExistence type="predicted"/>
<reference evidence="3 4" key="1">
    <citation type="submission" date="2024-01" db="EMBL/GenBank/DDBJ databases">
        <authorList>
            <person name="Waweru B."/>
        </authorList>
    </citation>
    <scope>NUCLEOTIDE SEQUENCE [LARGE SCALE GENOMIC DNA]</scope>
</reference>
<feature type="compositionally biased region" description="Polar residues" evidence="1">
    <location>
        <begin position="59"/>
        <end position="74"/>
    </location>
</feature>
<keyword evidence="2" id="KW-0812">Transmembrane</keyword>
<organism evidence="3 4">
    <name type="scientific">Dovyalis caffra</name>
    <dbReference type="NCBI Taxonomy" id="77055"/>
    <lineage>
        <taxon>Eukaryota</taxon>
        <taxon>Viridiplantae</taxon>
        <taxon>Streptophyta</taxon>
        <taxon>Embryophyta</taxon>
        <taxon>Tracheophyta</taxon>
        <taxon>Spermatophyta</taxon>
        <taxon>Magnoliopsida</taxon>
        <taxon>eudicotyledons</taxon>
        <taxon>Gunneridae</taxon>
        <taxon>Pentapetalae</taxon>
        <taxon>rosids</taxon>
        <taxon>fabids</taxon>
        <taxon>Malpighiales</taxon>
        <taxon>Salicaceae</taxon>
        <taxon>Flacourtieae</taxon>
        <taxon>Dovyalis</taxon>
    </lineage>
</organism>
<dbReference type="AlphaFoldDB" id="A0AAV1RZA1"/>
<keyword evidence="4" id="KW-1185">Reference proteome</keyword>
<evidence type="ECO:0000313" key="3">
    <source>
        <dbReference type="EMBL" id="CAK7343086.1"/>
    </source>
</evidence>
<feature type="transmembrane region" description="Helical" evidence="2">
    <location>
        <begin position="20"/>
        <end position="39"/>
    </location>
</feature>
<keyword evidence="2" id="KW-1133">Transmembrane helix</keyword>
<evidence type="ECO:0000256" key="1">
    <source>
        <dbReference type="SAM" id="MobiDB-lite"/>
    </source>
</evidence>
<gene>
    <name evidence="3" type="ORF">DCAF_LOCUS17127</name>
</gene>